<accession>A0A7I7SNC4</accession>
<dbReference type="EMBL" id="AP022595">
    <property type="protein sequence ID" value="BBY58507.1"/>
    <property type="molecule type" value="Genomic_DNA"/>
</dbReference>
<feature type="domain" description="Thioesterase" evidence="3">
    <location>
        <begin position="97"/>
        <end position="173"/>
    </location>
</feature>
<proteinExistence type="inferred from homology"/>
<dbReference type="InterPro" id="IPR029069">
    <property type="entry name" value="HotDog_dom_sf"/>
</dbReference>
<dbReference type="Gene3D" id="3.10.129.10">
    <property type="entry name" value="Hotdog Thioesterase"/>
    <property type="match status" value="1"/>
</dbReference>
<keyword evidence="5" id="KW-1185">Reference proteome</keyword>
<dbReference type="GO" id="GO:0061522">
    <property type="term" value="F:1,4-dihydroxy-2-naphthoyl-CoA thioesterase activity"/>
    <property type="evidence" value="ECO:0007669"/>
    <property type="project" value="TreeGrafter"/>
</dbReference>
<dbReference type="GO" id="GO:0005829">
    <property type="term" value="C:cytosol"/>
    <property type="evidence" value="ECO:0007669"/>
    <property type="project" value="TreeGrafter"/>
</dbReference>
<dbReference type="KEGG" id="msar:MSAR_16430"/>
<dbReference type="Proteomes" id="UP000466445">
    <property type="component" value="Chromosome"/>
</dbReference>
<dbReference type="SUPFAM" id="SSF54637">
    <property type="entry name" value="Thioesterase/thiol ester dehydrase-isomerase"/>
    <property type="match status" value="1"/>
</dbReference>
<dbReference type="InterPro" id="IPR006683">
    <property type="entry name" value="Thioestr_dom"/>
</dbReference>
<gene>
    <name evidence="4" type="ORF">MSAR_16430</name>
</gene>
<reference evidence="4 5" key="1">
    <citation type="journal article" date="2019" name="Emerg. Microbes Infect.">
        <title>Comprehensive subspecies identification of 175 nontuberculous mycobacteria species based on 7547 genomic profiles.</title>
        <authorList>
            <person name="Matsumoto Y."/>
            <person name="Kinjo T."/>
            <person name="Motooka D."/>
            <person name="Nabeya D."/>
            <person name="Jung N."/>
            <person name="Uechi K."/>
            <person name="Horii T."/>
            <person name="Iida T."/>
            <person name="Fujita J."/>
            <person name="Nakamura S."/>
        </authorList>
    </citation>
    <scope>NUCLEOTIDE SEQUENCE [LARGE SCALE GENOMIC DNA]</scope>
    <source>
        <strain evidence="4 5">JCM 30395</strain>
    </source>
</reference>
<evidence type="ECO:0000313" key="5">
    <source>
        <dbReference type="Proteomes" id="UP000466445"/>
    </source>
</evidence>
<comment type="similarity">
    <text evidence="1">Belongs to the thioesterase PaaI family.</text>
</comment>
<dbReference type="PANTHER" id="PTHR43240">
    <property type="entry name" value="1,4-DIHYDROXY-2-NAPHTHOYL-COA THIOESTERASE 1"/>
    <property type="match status" value="1"/>
</dbReference>
<dbReference type="Pfam" id="PF03061">
    <property type="entry name" value="4HBT"/>
    <property type="match status" value="1"/>
</dbReference>
<dbReference type="AlphaFoldDB" id="A0A7I7SNC4"/>
<protein>
    <recommendedName>
        <fullName evidence="3">Thioesterase domain-containing protein</fullName>
    </recommendedName>
</protein>
<organism evidence="4 5">
    <name type="scientific">Mycolicibacterium sarraceniae</name>
    <dbReference type="NCBI Taxonomy" id="1534348"/>
    <lineage>
        <taxon>Bacteria</taxon>
        <taxon>Bacillati</taxon>
        <taxon>Actinomycetota</taxon>
        <taxon>Actinomycetes</taxon>
        <taxon>Mycobacteriales</taxon>
        <taxon>Mycobacteriaceae</taxon>
        <taxon>Mycolicibacterium</taxon>
    </lineage>
</organism>
<dbReference type="CDD" id="cd03443">
    <property type="entry name" value="PaaI_thioesterase"/>
    <property type="match status" value="1"/>
</dbReference>
<dbReference type="NCBIfam" id="TIGR00369">
    <property type="entry name" value="unchar_dom_1"/>
    <property type="match status" value="1"/>
</dbReference>
<evidence type="ECO:0000256" key="1">
    <source>
        <dbReference type="ARBA" id="ARBA00008324"/>
    </source>
</evidence>
<keyword evidence="2" id="KW-0378">Hydrolase</keyword>
<dbReference type="PANTHER" id="PTHR43240:SF5">
    <property type="entry name" value="1,4-DIHYDROXY-2-NAPHTHOYL-COA THIOESTERASE 1"/>
    <property type="match status" value="1"/>
</dbReference>
<evidence type="ECO:0000256" key="2">
    <source>
        <dbReference type="ARBA" id="ARBA00022801"/>
    </source>
</evidence>
<dbReference type="InterPro" id="IPR003736">
    <property type="entry name" value="PAAI_dom"/>
</dbReference>
<evidence type="ECO:0000313" key="4">
    <source>
        <dbReference type="EMBL" id="BBY58507.1"/>
    </source>
</evidence>
<name>A0A7I7SNC4_9MYCO</name>
<evidence type="ECO:0000259" key="3">
    <source>
        <dbReference type="Pfam" id="PF03061"/>
    </source>
</evidence>
<sequence length="202" mass="21796">MVPSSGQSAMPRGIFFKETLRDNVDPPRLEGWGKKGAAIMADHLQESAPKHAVEPQDLNAITASMFEGHIGLEFTETKPDRVQARVTMNPVLRQATGVVHGGVYCSIVETVASWGGLLSLDGAGHVVGVNNNTDFLRGVRDDNLLAEGTPVFRGRSQQLWRVVVTTADGRECAVGQVRLHNVYNEDTAPKAQTVAPEPGAMR</sequence>